<dbReference type="InterPro" id="IPR014959">
    <property type="entry name" value="DUF1827"/>
</dbReference>
<dbReference type="EMBL" id="JAHLFS010000051">
    <property type="protein sequence ID" value="MBU3851826.1"/>
    <property type="molecule type" value="Genomic_DNA"/>
</dbReference>
<dbReference type="Proteomes" id="UP000777303">
    <property type="component" value="Unassembled WGS sequence"/>
</dbReference>
<reference evidence="1" key="1">
    <citation type="journal article" date="2021" name="PeerJ">
        <title>Extensive microbial diversity within the chicken gut microbiome revealed by metagenomics and culture.</title>
        <authorList>
            <person name="Gilroy R."/>
            <person name="Ravi A."/>
            <person name="Getino M."/>
            <person name="Pursley I."/>
            <person name="Horton D.L."/>
            <person name="Alikhan N.F."/>
            <person name="Baker D."/>
            <person name="Gharbi K."/>
            <person name="Hall N."/>
            <person name="Watson M."/>
            <person name="Adriaenssens E.M."/>
            <person name="Foster-Nyarko E."/>
            <person name="Jarju S."/>
            <person name="Secka A."/>
            <person name="Antonio M."/>
            <person name="Oren A."/>
            <person name="Chaudhuri R.R."/>
            <person name="La Ragione R."/>
            <person name="Hildebrand F."/>
            <person name="Pallen M.J."/>
        </authorList>
    </citation>
    <scope>NUCLEOTIDE SEQUENCE</scope>
    <source>
        <strain evidence="1">F6-6636</strain>
    </source>
</reference>
<dbReference type="Gene3D" id="3.40.1720.10">
    <property type="entry name" value="Streptococcus thermophilus LMG 18311 protein like"/>
    <property type="match status" value="1"/>
</dbReference>
<dbReference type="InterPro" id="IPR038226">
    <property type="entry name" value="LMG18311-like_sf"/>
</dbReference>
<evidence type="ECO:0000313" key="1">
    <source>
        <dbReference type="EMBL" id="MBU3851826.1"/>
    </source>
</evidence>
<proteinExistence type="predicted"/>
<protein>
    <submittedName>
        <fullName evidence="1">DUF1827 family protein</fullName>
    </submittedName>
</protein>
<accession>A0A948TJS1</accession>
<gene>
    <name evidence="1" type="ORF">H9901_03910</name>
</gene>
<comment type="caution">
    <text evidence="1">The sequence shown here is derived from an EMBL/GenBank/DDBJ whole genome shotgun (WGS) entry which is preliminary data.</text>
</comment>
<dbReference type="Pfam" id="PF08860">
    <property type="entry name" value="DUF1827"/>
    <property type="match status" value="1"/>
</dbReference>
<reference evidence="1" key="2">
    <citation type="submission" date="2021-04" db="EMBL/GenBank/DDBJ databases">
        <authorList>
            <person name="Gilroy R."/>
        </authorList>
    </citation>
    <scope>NUCLEOTIDE SEQUENCE</scope>
    <source>
        <strain evidence="1">F6-6636</strain>
    </source>
</reference>
<organism evidence="1 2">
    <name type="scientific">Candidatus Paralactobacillus gallistercoris</name>
    <dbReference type="NCBI Taxonomy" id="2838724"/>
    <lineage>
        <taxon>Bacteria</taxon>
        <taxon>Bacillati</taxon>
        <taxon>Bacillota</taxon>
        <taxon>Bacilli</taxon>
        <taxon>Lactobacillales</taxon>
        <taxon>Lactobacillaceae</taxon>
        <taxon>Lactobacillus</taxon>
    </lineage>
</organism>
<dbReference type="AlphaFoldDB" id="A0A948TJS1"/>
<sequence length="115" mass="13526">MRLVENPIRVNTSLRKMIPNTIDHLYGHRAIKYYRKFTLGNTNVFLVDAFDRIDIIMTNTNRRISDEQIQFAVDKLLDKTQGNIDIDHLAKAEIESEIHHKLKVNDIVIIEQRIK</sequence>
<name>A0A948TJS1_9LACO</name>
<evidence type="ECO:0000313" key="2">
    <source>
        <dbReference type="Proteomes" id="UP000777303"/>
    </source>
</evidence>